<comment type="subcellular location">
    <subcellularLocation>
        <location evidence="1">Membrane</location>
        <topology evidence="1">Multi-pass membrane protein</topology>
    </subcellularLocation>
</comment>
<dbReference type="InterPro" id="IPR036259">
    <property type="entry name" value="MFS_trans_sf"/>
</dbReference>
<feature type="transmembrane region" description="Helical" evidence="5">
    <location>
        <begin position="286"/>
        <end position="303"/>
    </location>
</feature>
<keyword evidence="7" id="KW-0813">Transport</keyword>
<proteinExistence type="predicted"/>
<dbReference type="InterPro" id="IPR005829">
    <property type="entry name" value="Sugar_transporter_CS"/>
</dbReference>
<dbReference type="Pfam" id="PF07690">
    <property type="entry name" value="MFS_1"/>
    <property type="match status" value="1"/>
</dbReference>
<evidence type="ECO:0000256" key="4">
    <source>
        <dbReference type="ARBA" id="ARBA00023136"/>
    </source>
</evidence>
<feature type="transmembrane region" description="Helical" evidence="5">
    <location>
        <begin position="347"/>
        <end position="366"/>
    </location>
</feature>
<dbReference type="PANTHER" id="PTHR23508:SF10">
    <property type="entry name" value="CARBOXYLIC ACID TRANSPORTER PROTEIN HOMOLOG"/>
    <property type="match status" value="1"/>
</dbReference>
<reference evidence="8" key="1">
    <citation type="journal article" date="2019" name="Int. J. Syst. Evol. Microbiol.">
        <title>The Global Catalogue of Microorganisms (GCM) 10K type strain sequencing project: providing services to taxonomists for standard genome sequencing and annotation.</title>
        <authorList>
            <consortium name="The Broad Institute Genomics Platform"/>
            <consortium name="The Broad Institute Genome Sequencing Center for Infectious Disease"/>
            <person name="Wu L."/>
            <person name="Ma J."/>
        </authorList>
    </citation>
    <scope>NUCLEOTIDE SEQUENCE [LARGE SCALE GENOMIC DNA]</scope>
    <source>
        <strain evidence="8">CGMCC 1.8860</strain>
    </source>
</reference>
<sequence>MDERGKKAFYAAWAGWGVDAYDFVTFSFIVVTLINLWGIGREEAGLLGTVTLLFSSLGGWIAGILADRYGRTKLLQGTIIWFSICTVGIGFAQDFTQFFILRALQGLGFGGEWAVGAVLVAESVAPKNRGKTVGIMQSGWAIGWGMAAILYSLVYLVLPEDLAWRCMFWLGAIPSLLVLYIRRNVVEPEVFVQTKAAKEQAQLRTSALTIFSAPLLRTTLLATLFCTGMQGGYYATSIWLPMFLKTERHLSVLSTGEYLLVVILGSFLGYVCGAYLADYWGRRRNFVVFSTLSAASTILYTTLPLSNTQILLLGFPLGFTISGIFAGVGAYLSELFPSEHRANGQSFSYSFGRGIGALFPGLVGLLGDKLSLSSSIAIFGAAAYGAVLVAVILLHENKGQPFE</sequence>
<evidence type="ECO:0000259" key="6">
    <source>
        <dbReference type="PROSITE" id="PS50850"/>
    </source>
</evidence>
<dbReference type="InterPro" id="IPR011701">
    <property type="entry name" value="MFS"/>
</dbReference>
<keyword evidence="3 5" id="KW-1133">Transmembrane helix</keyword>
<evidence type="ECO:0000256" key="1">
    <source>
        <dbReference type="ARBA" id="ARBA00004141"/>
    </source>
</evidence>
<dbReference type="PROSITE" id="PS00216">
    <property type="entry name" value="SUGAR_TRANSPORT_1"/>
    <property type="match status" value="1"/>
</dbReference>
<feature type="transmembrane region" description="Helical" evidence="5">
    <location>
        <begin position="258"/>
        <end position="277"/>
    </location>
</feature>
<feature type="transmembrane region" description="Helical" evidence="5">
    <location>
        <begin position="20"/>
        <end position="40"/>
    </location>
</feature>
<evidence type="ECO:0000313" key="8">
    <source>
        <dbReference type="Proteomes" id="UP000621859"/>
    </source>
</evidence>
<feature type="transmembrane region" description="Helical" evidence="5">
    <location>
        <begin position="309"/>
        <end position="335"/>
    </location>
</feature>
<comment type="caution">
    <text evidence="7">The sequence shown here is derived from an EMBL/GenBank/DDBJ whole genome shotgun (WGS) entry which is preliminary data.</text>
</comment>
<feature type="domain" description="Major facilitator superfamily (MFS) profile" evidence="6">
    <location>
        <begin position="8"/>
        <end position="398"/>
    </location>
</feature>
<dbReference type="Proteomes" id="UP000621859">
    <property type="component" value="Unassembled WGS sequence"/>
</dbReference>
<gene>
    <name evidence="7" type="ORF">GCM10010971_11130</name>
</gene>
<dbReference type="Gene3D" id="1.20.1250.20">
    <property type="entry name" value="MFS general substrate transporter like domains"/>
    <property type="match status" value="2"/>
</dbReference>
<accession>A0ABQ2PI61</accession>
<evidence type="ECO:0000313" key="7">
    <source>
        <dbReference type="EMBL" id="GGP25294.1"/>
    </source>
</evidence>
<evidence type="ECO:0000256" key="2">
    <source>
        <dbReference type="ARBA" id="ARBA00022692"/>
    </source>
</evidence>
<organism evidence="7 8">
    <name type="scientific">Silvimonas amylolytica</name>
    <dbReference type="NCBI Taxonomy" id="449663"/>
    <lineage>
        <taxon>Bacteria</taxon>
        <taxon>Pseudomonadati</taxon>
        <taxon>Pseudomonadota</taxon>
        <taxon>Betaproteobacteria</taxon>
        <taxon>Neisseriales</taxon>
        <taxon>Chitinibacteraceae</taxon>
        <taxon>Silvimonas</taxon>
    </lineage>
</organism>
<dbReference type="CDD" id="cd17371">
    <property type="entry name" value="MFS_MucK"/>
    <property type="match status" value="1"/>
</dbReference>
<protein>
    <submittedName>
        <fullName evidence="7">Sugar transporter</fullName>
    </submittedName>
</protein>
<keyword evidence="8" id="KW-1185">Reference proteome</keyword>
<keyword evidence="4 5" id="KW-0472">Membrane</keyword>
<dbReference type="PANTHER" id="PTHR23508">
    <property type="entry name" value="CARBOXYLIC ACID TRANSPORTER PROTEIN HOMOLOG"/>
    <property type="match status" value="1"/>
</dbReference>
<feature type="transmembrane region" description="Helical" evidence="5">
    <location>
        <begin position="46"/>
        <end position="67"/>
    </location>
</feature>
<feature type="transmembrane region" description="Helical" evidence="5">
    <location>
        <begin position="372"/>
        <end position="394"/>
    </location>
</feature>
<evidence type="ECO:0000256" key="5">
    <source>
        <dbReference type="SAM" id="Phobius"/>
    </source>
</evidence>
<dbReference type="SUPFAM" id="SSF103473">
    <property type="entry name" value="MFS general substrate transporter"/>
    <property type="match status" value="1"/>
</dbReference>
<feature type="transmembrane region" description="Helical" evidence="5">
    <location>
        <begin position="74"/>
        <end position="93"/>
    </location>
</feature>
<feature type="transmembrane region" description="Helical" evidence="5">
    <location>
        <begin position="133"/>
        <end position="156"/>
    </location>
</feature>
<dbReference type="PROSITE" id="PS00217">
    <property type="entry name" value="SUGAR_TRANSPORT_2"/>
    <property type="match status" value="1"/>
</dbReference>
<dbReference type="InterPro" id="IPR020846">
    <property type="entry name" value="MFS_dom"/>
</dbReference>
<keyword evidence="7" id="KW-0762">Sugar transport</keyword>
<evidence type="ECO:0000256" key="3">
    <source>
        <dbReference type="ARBA" id="ARBA00022989"/>
    </source>
</evidence>
<name>A0ABQ2PI61_9NEIS</name>
<feature type="transmembrane region" description="Helical" evidence="5">
    <location>
        <begin position="220"/>
        <end position="238"/>
    </location>
</feature>
<dbReference type="EMBL" id="BMLY01000001">
    <property type="protein sequence ID" value="GGP25294.1"/>
    <property type="molecule type" value="Genomic_DNA"/>
</dbReference>
<dbReference type="PROSITE" id="PS50850">
    <property type="entry name" value="MFS"/>
    <property type="match status" value="1"/>
</dbReference>
<keyword evidence="2 5" id="KW-0812">Transmembrane</keyword>